<protein>
    <submittedName>
        <fullName evidence="2">Enoyl-CoA hydratase</fullName>
        <ecNumber evidence="2">3.8.1.7</ecNumber>
    </submittedName>
</protein>
<dbReference type="KEGG" id="saco:SAME_02085"/>
<keyword evidence="2" id="KW-0378">Hydrolase</keyword>
<dbReference type="InterPro" id="IPR029045">
    <property type="entry name" value="ClpP/crotonase-like_dom_sf"/>
</dbReference>
<evidence type="ECO:0000313" key="2">
    <source>
        <dbReference type="EMBL" id="SNV45843.1"/>
    </source>
</evidence>
<dbReference type="RefSeq" id="WP_095123507.1">
    <property type="nucleotide sequence ID" value="NZ_LT906454.1"/>
</dbReference>
<dbReference type="InterPro" id="IPR001753">
    <property type="entry name" value="Enoyl-CoA_hydra/iso"/>
</dbReference>
<accession>A0A239XHZ8</accession>
<gene>
    <name evidence="2" type="primary">fcbB2</name>
    <name evidence="2" type="ORF">SAMEA4504048_02085</name>
</gene>
<dbReference type="OrthoDB" id="9771883at2"/>
<dbReference type="Gene3D" id="3.90.226.10">
    <property type="entry name" value="2-enoyl-CoA Hydratase, Chain A, domain 1"/>
    <property type="match status" value="1"/>
</dbReference>
<dbReference type="AlphaFoldDB" id="A0A239XHZ8"/>
<dbReference type="Proteomes" id="UP000215144">
    <property type="component" value="Chromosome 1"/>
</dbReference>
<comment type="similarity">
    <text evidence="1">Belongs to the enoyl-CoA hydratase/isomerase family.</text>
</comment>
<dbReference type="EMBL" id="LT906454">
    <property type="protein sequence ID" value="SNV45843.1"/>
    <property type="molecule type" value="Genomic_DNA"/>
</dbReference>
<evidence type="ECO:0000313" key="3">
    <source>
        <dbReference type="Proteomes" id="UP000215144"/>
    </source>
</evidence>
<dbReference type="EC" id="3.8.1.7" evidence="2"/>
<name>A0A239XHZ8_STRAI</name>
<dbReference type="CDD" id="cd06558">
    <property type="entry name" value="crotonase-like"/>
    <property type="match status" value="1"/>
</dbReference>
<dbReference type="NCBIfam" id="NF005575">
    <property type="entry name" value="PRK07260.1"/>
    <property type="match status" value="1"/>
</dbReference>
<sequence length="267" mass="29656">MVYHTIKYSLENGVATLVFNRSDANNGFNIPMCQEILDVFENVKNDTQVQMLVIEAEGAVFSVGGDLLEMEKAVAEDNIASLVAIAQLVQEISLKIKQLPKPVIFCTDGAVAGAAFNMVLAADFCIASHKSKFIQAFVNVGLAPDAGGFYLMTRSLGLNRAIQLAMTGEAVSAEEAEAYGFVYKVCDSDQLVKTKERLIKRLKRGSFNSYAAMKKLVWESYFSDWATYADKELEWQERLAFQDDFKEGVRAHAERRRPVFTGSGQFD</sequence>
<reference evidence="2 3" key="1">
    <citation type="submission" date="2017-06" db="EMBL/GenBank/DDBJ databases">
        <authorList>
            <consortium name="Pathogen Informatics"/>
        </authorList>
    </citation>
    <scope>NUCLEOTIDE SEQUENCE [LARGE SCALE GENOMIC DNA]</scope>
    <source>
        <strain evidence="2 3">NCTC11291</strain>
    </source>
</reference>
<dbReference type="Pfam" id="PF00378">
    <property type="entry name" value="ECH_1"/>
    <property type="match status" value="1"/>
</dbReference>
<organism evidence="2 3">
    <name type="scientific">Streptococcus acidominimus</name>
    <dbReference type="NCBI Taxonomy" id="1326"/>
    <lineage>
        <taxon>Bacteria</taxon>
        <taxon>Bacillati</taxon>
        <taxon>Bacillota</taxon>
        <taxon>Bacilli</taxon>
        <taxon>Lactobacillales</taxon>
        <taxon>Streptococcaceae</taxon>
        <taxon>Streptococcus</taxon>
    </lineage>
</organism>
<dbReference type="GO" id="GO:0018787">
    <property type="term" value="F:4-chlorobenzoyl-CoA dehalogenase activity"/>
    <property type="evidence" value="ECO:0007669"/>
    <property type="project" value="UniProtKB-EC"/>
</dbReference>
<dbReference type="InterPro" id="IPR014748">
    <property type="entry name" value="Enoyl-CoA_hydra_C"/>
</dbReference>
<dbReference type="Gene3D" id="1.10.12.10">
    <property type="entry name" value="Lyase 2-enoyl-coa Hydratase, Chain A, domain 2"/>
    <property type="match status" value="1"/>
</dbReference>
<dbReference type="PANTHER" id="PTHR42964:SF1">
    <property type="entry name" value="POLYKETIDE BIOSYNTHESIS ENOYL-COA HYDRATASE PKSH-RELATED"/>
    <property type="match status" value="1"/>
</dbReference>
<dbReference type="PANTHER" id="PTHR42964">
    <property type="entry name" value="ENOYL-COA HYDRATASE"/>
    <property type="match status" value="1"/>
</dbReference>
<dbReference type="InterPro" id="IPR051683">
    <property type="entry name" value="Enoyl-CoA_Hydratase/Isomerase"/>
</dbReference>
<evidence type="ECO:0000256" key="1">
    <source>
        <dbReference type="ARBA" id="ARBA00005254"/>
    </source>
</evidence>
<dbReference type="SUPFAM" id="SSF52096">
    <property type="entry name" value="ClpP/crotonase"/>
    <property type="match status" value="1"/>
</dbReference>
<proteinExistence type="inferred from homology"/>